<dbReference type="OrthoDB" id="10027013at2759"/>
<protein>
    <recommendedName>
        <fullName evidence="3">Methyltransferase type 12 domain-containing protein</fullName>
    </recommendedName>
</protein>
<dbReference type="PANTHER" id="PTHR44942">
    <property type="entry name" value="METHYLTRANSF_11 DOMAIN-CONTAINING PROTEIN"/>
    <property type="match status" value="1"/>
</dbReference>
<dbReference type="InterPro" id="IPR013217">
    <property type="entry name" value="Methyltransf_12"/>
</dbReference>
<dbReference type="Pfam" id="PF08242">
    <property type="entry name" value="Methyltransf_12"/>
    <property type="match status" value="1"/>
</dbReference>
<dbReference type="GO" id="GO:0008168">
    <property type="term" value="F:methyltransferase activity"/>
    <property type="evidence" value="ECO:0007669"/>
    <property type="project" value="UniProtKB-KW"/>
</dbReference>
<accession>F9X0Z6</accession>
<dbReference type="InterPro" id="IPR029063">
    <property type="entry name" value="SAM-dependent_MTases_sf"/>
</dbReference>
<dbReference type="Proteomes" id="UP000008062">
    <property type="component" value="Chromosome 1"/>
</dbReference>
<evidence type="ECO:0000256" key="2">
    <source>
        <dbReference type="ARBA" id="ARBA00022679"/>
    </source>
</evidence>
<keyword evidence="5" id="KW-1185">Reference proteome</keyword>
<dbReference type="FunCoup" id="F9X0Z6">
    <property type="interactions" value="761"/>
</dbReference>
<reference evidence="4 5" key="1">
    <citation type="journal article" date="2011" name="PLoS Genet.">
        <title>Finished genome of the fungal wheat pathogen Mycosphaerella graminicola reveals dispensome structure, chromosome plasticity, and stealth pathogenesis.</title>
        <authorList>
            <person name="Goodwin S.B."/>
            <person name="Ben M'barek S."/>
            <person name="Dhillon B."/>
            <person name="Wittenberg A.H.J."/>
            <person name="Crane C.F."/>
            <person name="Hane J.K."/>
            <person name="Foster A.J."/>
            <person name="Van der Lee T.A.J."/>
            <person name="Grimwood J."/>
            <person name="Aerts A."/>
            <person name="Antoniw J."/>
            <person name="Bailey A."/>
            <person name="Bluhm B."/>
            <person name="Bowler J."/>
            <person name="Bristow J."/>
            <person name="van der Burgt A."/>
            <person name="Canto-Canche B."/>
            <person name="Churchill A.C.L."/>
            <person name="Conde-Ferraez L."/>
            <person name="Cools H.J."/>
            <person name="Coutinho P.M."/>
            <person name="Csukai M."/>
            <person name="Dehal P."/>
            <person name="De Wit P."/>
            <person name="Donzelli B."/>
            <person name="van de Geest H.C."/>
            <person name="van Ham R.C.H.J."/>
            <person name="Hammond-Kosack K.E."/>
            <person name="Henrissat B."/>
            <person name="Kilian A."/>
            <person name="Kobayashi A.K."/>
            <person name="Koopmann E."/>
            <person name="Kourmpetis Y."/>
            <person name="Kuzniar A."/>
            <person name="Lindquist E."/>
            <person name="Lombard V."/>
            <person name="Maliepaard C."/>
            <person name="Martins N."/>
            <person name="Mehrabi R."/>
            <person name="Nap J.P.H."/>
            <person name="Ponomarenko A."/>
            <person name="Rudd J.J."/>
            <person name="Salamov A."/>
            <person name="Schmutz J."/>
            <person name="Schouten H.J."/>
            <person name="Shapiro H."/>
            <person name="Stergiopoulos I."/>
            <person name="Torriani S.F.F."/>
            <person name="Tu H."/>
            <person name="de Vries R.P."/>
            <person name="Waalwijk C."/>
            <person name="Ware S.B."/>
            <person name="Wiebenga A."/>
            <person name="Zwiers L.-H."/>
            <person name="Oliver R.P."/>
            <person name="Grigoriev I.V."/>
            <person name="Kema G.H.J."/>
        </authorList>
    </citation>
    <scope>NUCLEOTIDE SEQUENCE [LARGE SCALE GENOMIC DNA]</scope>
    <source>
        <strain evidence="5">CBS 115943 / IPO323</strain>
    </source>
</reference>
<evidence type="ECO:0000313" key="4">
    <source>
        <dbReference type="EMBL" id="EGP91182.1"/>
    </source>
</evidence>
<sequence>MNNCHWRQKNRIGPSWCQFVTASGRCIHYSKCLYPGPMSPSIAFSSSLKAVQAHNKTESASLVLSSAPKGVHNAGQKARASKAILADNHTRELQLSVQADKAVRRIDRTYSAAELCTLCQLRCFARTDQPRDRSQTKPERQSFNFANQDWDGYVKYRPAYPQEVYSTIFSYHDSHNGGYEAGVDIGAGVGIVGAELTKKFAHVTITDPAKAYVEAAEKFFAQYPKDKVAFLQGKAEDIIVDKLPKGQKVDIVTAAECLHWADVDVATPRIADILKSGGTFAGWLYGVLPLLDERDPVLAEAREVFYDIYEKMIEEYGSKIEKQDEDSGGAAMNARLDNMPFDALTWTDVRRIHTNNGAPMASSNWPTRKSKVSEGESVEIFEDEHLISHDADYNYLEG</sequence>
<evidence type="ECO:0000259" key="3">
    <source>
        <dbReference type="Pfam" id="PF08242"/>
    </source>
</evidence>
<organism evidence="4 5">
    <name type="scientific">Zymoseptoria tritici (strain CBS 115943 / IPO323)</name>
    <name type="common">Speckled leaf blotch fungus</name>
    <name type="synonym">Septoria tritici</name>
    <dbReference type="NCBI Taxonomy" id="336722"/>
    <lineage>
        <taxon>Eukaryota</taxon>
        <taxon>Fungi</taxon>
        <taxon>Dikarya</taxon>
        <taxon>Ascomycota</taxon>
        <taxon>Pezizomycotina</taxon>
        <taxon>Dothideomycetes</taxon>
        <taxon>Dothideomycetidae</taxon>
        <taxon>Mycosphaerellales</taxon>
        <taxon>Mycosphaerellaceae</taxon>
        <taxon>Zymoseptoria</taxon>
    </lineage>
</organism>
<dbReference type="eggNOG" id="KOG3010">
    <property type="taxonomic scope" value="Eukaryota"/>
</dbReference>
<dbReference type="InterPro" id="IPR051052">
    <property type="entry name" value="Diverse_substrate_MTase"/>
</dbReference>
<dbReference type="HOGENOM" id="CLU_693007_0_0_1"/>
<gene>
    <name evidence="4" type="ORF">MYCGRDRAFT_89257</name>
</gene>
<dbReference type="AlphaFoldDB" id="F9X0Z6"/>
<dbReference type="RefSeq" id="XP_003856206.1">
    <property type="nucleotide sequence ID" value="XM_003856158.1"/>
</dbReference>
<dbReference type="KEGG" id="ztr:MYCGRDRAFT_89257"/>
<evidence type="ECO:0000256" key="1">
    <source>
        <dbReference type="ARBA" id="ARBA00022603"/>
    </source>
</evidence>
<dbReference type="PANTHER" id="PTHR44942:SF4">
    <property type="entry name" value="METHYLTRANSFERASE TYPE 11 DOMAIN-CONTAINING PROTEIN"/>
    <property type="match status" value="1"/>
</dbReference>
<keyword evidence="2" id="KW-0808">Transferase</keyword>
<dbReference type="InParanoid" id="F9X0Z6"/>
<feature type="domain" description="Methyltransferase type 12" evidence="3">
    <location>
        <begin position="183"/>
        <end position="280"/>
    </location>
</feature>
<dbReference type="Gene3D" id="3.40.50.150">
    <property type="entry name" value="Vaccinia Virus protein VP39"/>
    <property type="match status" value="1"/>
</dbReference>
<dbReference type="SUPFAM" id="SSF53335">
    <property type="entry name" value="S-adenosyl-L-methionine-dependent methyltransferases"/>
    <property type="match status" value="1"/>
</dbReference>
<dbReference type="CDD" id="cd02440">
    <property type="entry name" value="AdoMet_MTases"/>
    <property type="match status" value="1"/>
</dbReference>
<proteinExistence type="predicted"/>
<dbReference type="EMBL" id="CM001196">
    <property type="protein sequence ID" value="EGP91182.1"/>
    <property type="molecule type" value="Genomic_DNA"/>
</dbReference>
<name>F9X0Z6_ZYMTI</name>
<keyword evidence="1" id="KW-0489">Methyltransferase</keyword>
<dbReference type="GeneID" id="13403015"/>
<dbReference type="OMA" id="MACECIH"/>
<dbReference type="GO" id="GO:0032259">
    <property type="term" value="P:methylation"/>
    <property type="evidence" value="ECO:0007669"/>
    <property type="project" value="UniProtKB-KW"/>
</dbReference>
<evidence type="ECO:0000313" key="5">
    <source>
        <dbReference type="Proteomes" id="UP000008062"/>
    </source>
</evidence>